<dbReference type="HAMAP" id="MF_00376">
    <property type="entry name" value="Dephospho_CoA_kinase"/>
    <property type="match status" value="1"/>
</dbReference>
<dbReference type="Gene3D" id="3.40.50.300">
    <property type="entry name" value="P-loop containing nucleotide triphosphate hydrolases"/>
    <property type="match status" value="1"/>
</dbReference>
<dbReference type="InterPro" id="IPR001977">
    <property type="entry name" value="Depp_CoAkinase"/>
</dbReference>
<keyword evidence="5 8" id="KW-0418">Kinase</keyword>
<dbReference type="STRING" id="760142.Hipma_1570"/>
<dbReference type="CDD" id="cd02022">
    <property type="entry name" value="DPCK"/>
    <property type="match status" value="1"/>
</dbReference>
<sequence length="202" mass="23231">MKFIGLTGSIATGKSFVGEMFKELGCYVIDADELAHSVYAKGEKAYFAIIKTFGRGVLDKNENIDRKKLGSIVLKDREKLRLLEDIVHPEIEKKRQKLLEEIKKKEKDAIVIYDVPLLFEKNMASLFDCVIVVWSDEKTQLKRLMMRNGLSKEEALKRIRLQMPIDEKKRLADIIIDNSGSTERTKEQVLSIFEKIKNGHIC</sequence>
<keyword evidence="2 8" id="KW-0963">Cytoplasm</keyword>
<keyword evidence="6 8" id="KW-0067">ATP-binding</keyword>
<comment type="catalytic activity">
    <reaction evidence="8">
        <text>3'-dephospho-CoA + ATP = ADP + CoA + H(+)</text>
        <dbReference type="Rhea" id="RHEA:18245"/>
        <dbReference type="ChEBI" id="CHEBI:15378"/>
        <dbReference type="ChEBI" id="CHEBI:30616"/>
        <dbReference type="ChEBI" id="CHEBI:57287"/>
        <dbReference type="ChEBI" id="CHEBI:57328"/>
        <dbReference type="ChEBI" id="CHEBI:456216"/>
        <dbReference type="EC" id="2.7.1.24"/>
    </reaction>
</comment>
<dbReference type="OrthoDB" id="9812943at2"/>
<evidence type="ECO:0000256" key="3">
    <source>
        <dbReference type="ARBA" id="ARBA00022679"/>
    </source>
</evidence>
<accession>F2LU63</accession>
<dbReference type="Pfam" id="PF01121">
    <property type="entry name" value="CoaE"/>
    <property type="match status" value="1"/>
</dbReference>
<dbReference type="GO" id="GO:0005737">
    <property type="term" value="C:cytoplasm"/>
    <property type="evidence" value="ECO:0007669"/>
    <property type="project" value="UniProtKB-SubCell"/>
</dbReference>
<keyword evidence="3 8" id="KW-0808">Transferase</keyword>
<name>F2LU63_HIPMA</name>
<dbReference type="HOGENOM" id="CLU_057180_0_0_7"/>
<dbReference type="eggNOG" id="COG0237">
    <property type="taxonomic scope" value="Bacteria"/>
</dbReference>
<dbReference type="EC" id="2.7.1.24" evidence="8 9"/>
<evidence type="ECO:0000256" key="2">
    <source>
        <dbReference type="ARBA" id="ARBA00022490"/>
    </source>
</evidence>
<comment type="subcellular location">
    <subcellularLocation>
        <location evidence="8">Cytoplasm</location>
    </subcellularLocation>
</comment>
<gene>
    <name evidence="8" type="primary">coaE</name>
    <name evidence="10" type="ordered locus">Hipma_1570</name>
</gene>
<dbReference type="AlphaFoldDB" id="F2LU63"/>
<organism evidence="10 11">
    <name type="scientific">Hippea maritima (strain ATCC 700847 / DSM 10411 / MH2)</name>
    <dbReference type="NCBI Taxonomy" id="760142"/>
    <lineage>
        <taxon>Bacteria</taxon>
        <taxon>Pseudomonadati</taxon>
        <taxon>Campylobacterota</taxon>
        <taxon>Desulfurellia</taxon>
        <taxon>Desulfurellales</taxon>
        <taxon>Hippeaceae</taxon>
        <taxon>Hippea</taxon>
    </lineage>
</organism>
<reference evidence="11" key="2">
    <citation type="submission" date="2011-03" db="EMBL/GenBank/DDBJ databases">
        <title>The complete genome of Hippea maritima DSM 10411.</title>
        <authorList>
            <consortium name="US DOE Joint Genome Institute (JGI-PGF)"/>
            <person name="Lucas S."/>
            <person name="Copeland A."/>
            <person name="Lapidus A."/>
            <person name="Bruce D."/>
            <person name="Goodwin L."/>
            <person name="Pitluck S."/>
            <person name="Peters L."/>
            <person name="Kyrpides N."/>
            <person name="Mavromatis K."/>
            <person name="Pagani I."/>
            <person name="Ivanova N."/>
            <person name="Mikhailova N."/>
            <person name="Lu M."/>
            <person name="Detter J.C."/>
            <person name="Tapia R."/>
            <person name="Han C."/>
            <person name="Land M."/>
            <person name="Hauser L."/>
            <person name="Markowitz V."/>
            <person name="Cheng J.-F."/>
            <person name="Hugenholtz P."/>
            <person name="Woyke T."/>
            <person name="Wu D."/>
            <person name="Spring S."/>
            <person name="Schroeder M."/>
            <person name="Brambilla E."/>
            <person name="Klenk H.-P."/>
            <person name="Eisen J.A."/>
        </authorList>
    </citation>
    <scope>NUCLEOTIDE SEQUENCE [LARGE SCALE GENOMIC DNA]</scope>
    <source>
        <strain evidence="11">ATCC 700847 / DSM 10411 / MH2</strain>
    </source>
</reference>
<dbReference type="GO" id="GO:0015937">
    <property type="term" value="P:coenzyme A biosynthetic process"/>
    <property type="evidence" value="ECO:0007669"/>
    <property type="project" value="UniProtKB-UniRule"/>
</dbReference>
<protein>
    <recommendedName>
        <fullName evidence="8 9">Dephospho-CoA kinase</fullName>
        <ecNumber evidence="8 9">2.7.1.24</ecNumber>
    </recommendedName>
    <alternativeName>
        <fullName evidence="8">Dephosphocoenzyme A kinase</fullName>
    </alternativeName>
</protein>
<proteinExistence type="inferred from homology"/>
<dbReference type="PROSITE" id="PS51219">
    <property type="entry name" value="DPCK"/>
    <property type="match status" value="1"/>
</dbReference>
<dbReference type="FunCoup" id="F2LU63">
    <property type="interactions" value="319"/>
</dbReference>
<comment type="function">
    <text evidence="8">Catalyzes the phosphorylation of the 3'-hydroxyl group of dephosphocoenzyme A to form coenzyme A.</text>
</comment>
<reference evidence="10 11" key="1">
    <citation type="journal article" date="2011" name="Stand. Genomic Sci.">
        <title>Complete genome sequence of the thermophilic sulfur-reducer Hippea maritima type strain (MH(2)).</title>
        <authorList>
            <person name="Huntemann M."/>
            <person name="Lu M."/>
            <person name="Nolan M."/>
            <person name="Lapidus A."/>
            <person name="Lucas S."/>
            <person name="Hammon N."/>
            <person name="Deshpande S."/>
            <person name="Cheng J.F."/>
            <person name="Tapia R."/>
            <person name="Han C."/>
            <person name="Goodwin L."/>
            <person name="Pitluck S."/>
            <person name="Liolios K."/>
            <person name="Pagani I."/>
            <person name="Ivanova N."/>
            <person name="Ovchinikova G."/>
            <person name="Pati A."/>
            <person name="Chen A."/>
            <person name="Palaniappan K."/>
            <person name="Land M."/>
            <person name="Hauser L."/>
            <person name="Jeffries C.D."/>
            <person name="Detter J.C."/>
            <person name="Brambilla E.M."/>
            <person name="Rohde M."/>
            <person name="Spring S."/>
            <person name="Goker M."/>
            <person name="Woyke T."/>
            <person name="Bristow J."/>
            <person name="Eisen J.A."/>
            <person name="Markowitz V."/>
            <person name="Hugenholtz P."/>
            <person name="Kyrpides N.C."/>
            <person name="Klenk H.P."/>
            <person name="Mavromatis K."/>
        </authorList>
    </citation>
    <scope>NUCLEOTIDE SEQUENCE [LARGE SCALE GENOMIC DNA]</scope>
    <source>
        <strain evidence="11">ATCC 700847 / DSM 10411 / MH2</strain>
    </source>
</reference>
<comment type="similarity">
    <text evidence="1 8">Belongs to the CoaE family.</text>
</comment>
<evidence type="ECO:0000313" key="11">
    <source>
        <dbReference type="Proteomes" id="UP000008139"/>
    </source>
</evidence>
<dbReference type="NCBIfam" id="TIGR00152">
    <property type="entry name" value="dephospho-CoA kinase"/>
    <property type="match status" value="1"/>
</dbReference>
<feature type="binding site" evidence="8">
    <location>
        <begin position="11"/>
        <end position="16"/>
    </location>
    <ligand>
        <name>ATP</name>
        <dbReference type="ChEBI" id="CHEBI:30616"/>
    </ligand>
</feature>
<dbReference type="PANTHER" id="PTHR10695:SF46">
    <property type="entry name" value="BIFUNCTIONAL COENZYME A SYNTHASE-RELATED"/>
    <property type="match status" value="1"/>
</dbReference>
<keyword evidence="11" id="KW-1185">Reference proteome</keyword>
<dbReference type="GO" id="GO:0005524">
    <property type="term" value="F:ATP binding"/>
    <property type="evidence" value="ECO:0007669"/>
    <property type="project" value="UniProtKB-UniRule"/>
</dbReference>
<keyword evidence="7 8" id="KW-0173">Coenzyme A biosynthesis</keyword>
<dbReference type="UniPathway" id="UPA00241">
    <property type="reaction ID" value="UER00356"/>
</dbReference>
<dbReference type="InParanoid" id="F2LU63"/>
<dbReference type="GO" id="GO:0004140">
    <property type="term" value="F:dephospho-CoA kinase activity"/>
    <property type="evidence" value="ECO:0007669"/>
    <property type="project" value="UniProtKB-UniRule"/>
</dbReference>
<dbReference type="EMBL" id="CP002606">
    <property type="protein sequence ID" value="AEA34526.1"/>
    <property type="molecule type" value="Genomic_DNA"/>
</dbReference>
<dbReference type="KEGG" id="hmr:Hipma_1570"/>
<evidence type="ECO:0000256" key="4">
    <source>
        <dbReference type="ARBA" id="ARBA00022741"/>
    </source>
</evidence>
<evidence type="ECO:0000256" key="5">
    <source>
        <dbReference type="ARBA" id="ARBA00022777"/>
    </source>
</evidence>
<evidence type="ECO:0000256" key="7">
    <source>
        <dbReference type="ARBA" id="ARBA00022993"/>
    </source>
</evidence>
<dbReference type="PANTHER" id="PTHR10695">
    <property type="entry name" value="DEPHOSPHO-COA KINASE-RELATED"/>
    <property type="match status" value="1"/>
</dbReference>
<dbReference type="SUPFAM" id="SSF52540">
    <property type="entry name" value="P-loop containing nucleoside triphosphate hydrolases"/>
    <property type="match status" value="1"/>
</dbReference>
<dbReference type="FunFam" id="3.40.50.300:FF:000991">
    <property type="entry name" value="Dephospho-CoA kinase"/>
    <property type="match status" value="1"/>
</dbReference>
<evidence type="ECO:0000256" key="9">
    <source>
        <dbReference type="NCBIfam" id="TIGR00152"/>
    </source>
</evidence>
<dbReference type="InterPro" id="IPR027417">
    <property type="entry name" value="P-loop_NTPase"/>
</dbReference>
<evidence type="ECO:0000256" key="6">
    <source>
        <dbReference type="ARBA" id="ARBA00022840"/>
    </source>
</evidence>
<dbReference type="RefSeq" id="WP_013682555.1">
    <property type="nucleotide sequence ID" value="NC_015318.1"/>
</dbReference>
<evidence type="ECO:0000256" key="8">
    <source>
        <dbReference type="HAMAP-Rule" id="MF_00376"/>
    </source>
</evidence>
<keyword evidence="4 8" id="KW-0547">Nucleotide-binding</keyword>
<dbReference type="Proteomes" id="UP000008139">
    <property type="component" value="Chromosome"/>
</dbReference>
<evidence type="ECO:0000313" key="10">
    <source>
        <dbReference type="EMBL" id="AEA34526.1"/>
    </source>
</evidence>
<evidence type="ECO:0000256" key="1">
    <source>
        <dbReference type="ARBA" id="ARBA00009018"/>
    </source>
</evidence>
<comment type="pathway">
    <text evidence="8">Cofactor biosynthesis; coenzyme A biosynthesis; CoA from (R)-pantothenate: step 5/5.</text>
</comment>